<reference evidence="2 3" key="1">
    <citation type="journal article" date="2022" name="Nat. Ecol. Evol.">
        <title>A masculinizing supergene underlies an exaggerated male reproductive morph in a spider.</title>
        <authorList>
            <person name="Hendrickx F."/>
            <person name="De Corte Z."/>
            <person name="Sonet G."/>
            <person name="Van Belleghem S.M."/>
            <person name="Kostlbacher S."/>
            <person name="Vangestel C."/>
        </authorList>
    </citation>
    <scope>NUCLEOTIDE SEQUENCE [LARGE SCALE GENOMIC DNA]</scope>
    <source>
        <strain evidence="2">W744_W776</strain>
    </source>
</reference>
<feature type="transmembrane region" description="Helical" evidence="1">
    <location>
        <begin position="225"/>
        <end position="251"/>
    </location>
</feature>
<feature type="transmembrane region" description="Helical" evidence="1">
    <location>
        <begin position="106"/>
        <end position="127"/>
    </location>
</feature>
<gene>
    <name evidence="2" type="ORF">JTE90_028281</name>
</gene>
<comment type="caution">
    <text evidence="2">The sequence shown here is derived from an EMBL/GenBank/DDBJ whole genome shotgun (WGS) entry which is preliminary data.</text>
</comment>
<proteinExistence type="predicted"/>
<evidence type="ECO:0000256" key="1">
    <source>
        <dbReference type="SAM" id="Phobius"/>
    </source>
</evidence>
<evidence type="ECO:0000313" key="3">
    <source>
        <dbReference type="Proteomes" id="UP000827092"/>
    </source>
</evidence>
<protein>
    <recommendedName>
        <fullName evidence="4">Transmembrane protein</fullName>
    </recommendedName>
</protein>
<keyword evidence="1" id="KW-0812">Transmembrane</keyword>
<keyword evidence="1" id="KW-1133">Transmembrane helix</keyword>
<name>A0AAV6UD23_9ARAC</name>
<feature type="transmembrane region" description="Helical" evidence="1">
    <location>
        <begin position="170"/>
        <end position="195"/>
    </location>
</feature>
<feature type="transmembrane region" description="Helical" evidence="1">
    <location>
        <begin position="133"/>
        <end position="158"/>
    </location>
</feature>
<keyword evidence="1" id="KW-0472">Membrane</keyword>
<keyword evidence="3" id="KW-1185">Reference proteome</keyword>
<dbReference type="EMBL" id="JAFNEN010000498">
    <property type="protein sequence ID" value="KAG8181743.1"/>
    <property type="molecule type" value="Genomic_DNA"/>
</dbReference>
<evidence type="ECO:0008006" key="4">
    <source>
        <dbReference type="Google" id="ProtNLM"/>
    </source>
</evidence>
<accession>A0AAV6UD23</accession>
<evidence type="ECO:0000313" key="2">
    <source>
        <dbReference type="EMBL" id="KAG8181743.1"/>
    </source>
</evidence>
<sequence length="327" mass="35610">MSLCRFFPLSKYHQAFRRKWVTRTPFSRLSVHWHTDPCHRGKRNRTDSMDRWSFDHGGHLTFPISSPKTTTMTDQRNSLQEDLFPASITHTPDDNNEDNEQFRMRLTFGLGISEVFCGLMLGIFGLLSMNMEAAMSSLAGGVWAGGVAIATGLSAVCLTKCSSRRAIHAVLFLCLSVASVLTGGLATVFVATGLAHDAQWPAGYYVDSDGRRVLFAGDIATRAPLLAVAAVTLTAAVADCALAVACCIVAAQEACQCYVCSDDDDPIDHDSKVRHDRLVTWLGQQALMDFVMASGKLPDNFSSANVMNNNPPTISALMQNNKRQGPT</sequence>
<organism evidence="2 3">
    <name type="scientific">Oedothorax gibbosus</name>
    <dbReference type="NCBI Taxonomy" id="931172"/>
    <lineage>
        <taxon>Eukaryota</taxon>
        <taxon>Metazoa</taxon>
        <taxon>Ecdysozoa</taxon>
        <taxon>Arthropoda</taxon>
        <taxon>Chelicerata</taxon>
        <taxon>Arachnida</taxon>
        <taxon>Araneae</taxon>
        <taxon>Araneomorphae</taxon>
        <taxon>Entelegynae</taxon>
        <taxon>Araneoidea</taxon>
        <taxon>Linyphiidae</taxon>
        <taxon>Erigoninae</taxon>
        <taxon>Oedothorax</taxon>
    </lineage>
</organism>
<dbReference type="AlphaFoldDB" id="A0AAV6UD23"/>
<dbReference type="Proteomes" id="UP000827092">
    <property type="component" value="Unassembled WGS sequence"/>
</dbReference>